<evidence type="ECO:0000256" key="6">
    <source>
        <dbReference type="PROSITE-ProRule" id="PRU00108"/>
    </source>
</evidence>
<feature type="compositionally biased region" description="Basic and acidic residues" evidence="8">
    <location>
        <begin position="24"/>
        <end position="35"/>
    </location>
</feature>
<dbReference type="InterPro" id="IPR009057">
    <property type="entry name" value="Homeodomain-like_sf"/>
</dbReference>
<feature type="compositionally biased region" description="Polar residues" evidence="8">
    <location>
        <begin position="350"/>
        <end position="365"/>
    </location>
</feature>
<evidence type="ECO:0000256" key="7">
    <source>
        <dbReference type="RuleBase" id="RU000682"/>
    </source>
</evidence>
<feature type="compositionally biased region" description="Low complexity" evidence="8">
    <location>
        <begin position="244"/>
        <end position="260"/>
    </location>
</feature>
<dbReference type="SMART" id="SM00389">
    <property type="entry name" value="HOX"/>
    <property type="match status" value="1"/>
</dbReference>
<feature type="region of interest" description="Disordered" evidence="8">
    <location>
        <begin position="316"/>
        <end position="388"/>
    </location>
</feature>
<feature type="region of interest" description="Disordered" evidence="8">
    <location>
        <begin position="230"/>
        <end position="260"/>
    </location>
</feature>
<evidence type="ECO:0000256" key="1">
    <source>
        <dbReference type="ARBA" id="ARBA00004123"/>
    </source>
</evidence>
<evidence type="ECO:0000313" key="11">
    <source>
        <dbReference type="Proteomes" id="UP000594260"/>
    </source>
</evidence>
<organism evidence="10 11">
    <name type="scientific">Varroa destructor</name>
    <name type="common">Honeybee mite</name>
    <dbReference type="NCBI Taxonomy" id="109461"/>
    <lineage>
        <taxon>Eukaryota</taxon>
        <taxon>Metazoa</taxon>
        <taxon>Ecdysozoa</taxon>
        <taxon>Arthropoda</taxon>
        <taxon>Chelicerata</taxon>
        <taxon>Arachnida</taxon>
        <taxon>Acari</taxon>
        <taxon>Parasitiformes</taxon>
        <taxon>Mesostigmata</taxon>
        <taxon>Gamasina</taxon>
        <taxon>Dermanyssoidea</taxon>
        <taxon>Varroidae</taxon>
        <taxon>Varroa</taxon>
    </lineage>
</organism>
<dbReference type="EnsemblMetazoa" id="XM_022802510">
    <property type="protein sequence ID" value="XP_022658245"/>
    <property type="gene ID" value="LOC111249113"/>
</dbReference>
<dbReference type="RefSeq" id="XP_022658245.1">
    <property type="nucleotide sequence ID" value="XM_022802510.1"/>
</dbReference>
<keyword evidence="2" id="KW-0217">Developmental protein</keyword>
<comment type="subcellular location">
    <subcellularLocation>
        <location evidence="1 6 7">Nucleus</location>
    </subcellularLocation>
</comment>
<dbReference type="CDD" id="cd00086">
    <property type="entry name" value="homeodomain"/>
    <property type="match status" value="1"/>
</dbReference>
<feature type="compositionally biased region" description="Low complexity" evidence="8">
    <location>
        <begin position="203"/>
        <end position="213"/>
    </location>
</feature>
<feature type="compositionally biased region" description="Low complexity" evidence="8">
    <location>
        <begin position="176"/>
        <end position="187"/>
    </location>
</feature>
<evidence type="ECO:0000256" key="8">
    <source>
        <dbReference type="SAM" id="MobiDB-lite"/>
    </source>
</evidence>
<dbReference type="PROSITE" id="PS00027">
    <property type="entry name" value="HOMEOBOX_1"/>
    <property type="match status" value="1"/>
</dbReference>
<keyword evidence="4 6" id="KW-0371">Homeobox</keyword>
<keyword evidence="11" id="KW-1185">Reference proteome</keyword>
<evidence type="ECO:0000256" key="5">
    <source>
        <dbReference type="ARBA" id="ARBA00023242"/>
    </source>
</evidence>
<feature type="compositionally biased region" description="Basic and acidic residues" evidence="8">
    <location>
        <begin position="369"/>
        <end position="381"/>
    </location>
</feature>
<proteinExistence type="predicted"/>
<dbReference type="AlphaFoldDB" id="A0A7M7MFM1"/>
<reference evidence="10" key="1">
    <citation type="submission" date="2021-01" db="UniProtKB">
        <authorList>
            <consortium name="EnsemblMetazoa"/>
        </authorList>
    </citation>
    <scope>IDENTIFICATION</scope>
</reference>
<evidence type="ECO:0000256" key="3">
    <source>
        <dbReference type="ARBA" id="ARBA00023125"/>
    </source>
</evidence>
<evidence type="ECO:0000256" key="4">
    <source>
        <dbReference type="ARBA" id="ARBA00023155"/>
    </source>
</evidence>
<protein>
    <recommendedName>
        <fullName evidence="9">Homeobox domain-containing protein</fullName>
    </recommendedName>
</protein>
<dbReference type="InterPro" id="IPR050649">
    <property type="entry name" value="Paired_Homeobox_TFs"/>
</dbReference>
<dbReference type="Pfam" id="PF00046">
    <property type="entry name" value="Homeodomain"/>
    <property type="match status" value="1"/>
</dbReference>
<dbReference type="GO" id="GO:0000977">
    <property type="term" value="F:RNA polymerase II transcription regulatory region sequence-specific DNA binding"/>
    <property type="evidence" value="ECO:0007669"/>
    <property type="project" value="TreeGrafter"/>
</dbReference>
<feature type="compositionally biased region" description="Polar residues" evidence="8">
    <location>
        <begin position="316"/>
        <end position="325"/>
    </location>
</feature>
<sequence>MMVHSPISSSSQETPTAKAIVNRRPWEDSPQKDTRSTSPLDYRSPVMKISSGAVELEHQIAHPIATFMSSLASQGGLGTLPPKVGPNTATFLAQHARTSPSGEIILDDFPKRKQRRYRTTFTSYQLEELEKAFAKTHYPDVFTREELAMRVDLTEARVQVWFQNRRAKWRKQEKANGNPNPGVGFNPYASTPQSLPAAGTPEGSSQSGAPSAAQPSVAAAAAFASIYGRKQAQTTGERHSMHFSSGGPPSGGSTSAPLLSLPAMTLPPGLPSLPGMLPGMSISPQFNPFLPPALSSSYANHLQAWLQAAMVAQVKVDSQSRSPSPAGSAKSHESSRSRSPMMNIEVADVASSQKDSPTSAKTSVTVAEGEEKPAKDADDKAPLGPGVNLSIEMLRLKAREHEEELRRQSDSNSN</sequence>
<dbReference type="PROSITE" id="PS50071">
    <property type="entry name" value="HOMEOBOX_2"/>
    <property type="match status" value="1"/>
</dbReference>
<evidence type="ECO:0000259" key="9">
    <source>
        <dbReference type="PROSITE" id="PS50071"/>
    </source>
</evidence>
<accession>A0A7M7MFM1</accession>
<dbReference type="InterPro" id="IPR001356">
    <property type="entry name" value="HD"/>
</dbReference>
<evidence type="ECO:0000256" key="2">
    <source>
        <dbReference type="ARBA" id="ARBA00022473"/>
    </source>
</evidence>
<dbReference type="InParanoid" id="A0A7M7MFM1"/>
<dbReference type="InterPro" id="IPR017970">
    <property type="entry name" value="Homeobox_CS"/>
</dbReference>
<feature type="DNA-binding region" description="Homeobox" evidence="6">
    <location>
        <begin position="114"/>
        <end position="173"/>
    </location>
</feature>
<keyword evidence="5 6" id="KW-0539">Nucleus</keyword>
<dbReference type="PANTHER" id="PTHR24329:SF543">
    <property type="entry name" value="FI01017P-RELATED"/>
    <property type="match status" value="1"/>
</dbReference>
<feature type="region of interest" description="Disordered" evidence="8">
    <location>
        <begin position="170"/>
        <end position="213"/>
    </location>
</feature>
<dbReference type="GO" id="GO:0000981">
    <property type="term" value="F:DNA-binding transcription factor activity, RNA polymerase II-specific"/>
    <property type="evidence" value="ECO:0007669"/>
    <property type="project" value="InterPro"/>
</dbReference>
<dbReference type="Proteomes" id="UP000594260">
    <property type="component" value="Unplaced"/>
</dbReference>
<dbReference type="GO" id="GO:0005634">
    <property type="term" value="C:nucleus"/>
    <property type="evidence" value="ECO:0007669"/>
    <property type="project" value="UniProtKB-SubCell"/>
</dbReference>
<dbReference type="FunFam" id="1.10.10.60:FF:000102">
    <property type="entry name" value="Aristaless related homeobox"/>
    <property type="match status" value="1"/>
</dbReference>
<evidence type="ECO:0000313" key="10">
    <source>
        <dbReference type="EnsemblMetazoa" id="XP_022658245"/>
    </source>
</evidence>
<dbReference type="OrthoDB" id="6162665at2759"/>
<name>A0A7M7MFM1_VARDE</name>
<feature type="compositionally biased region" description="Polar residues" evidence="8">
    <location>
        <begin position="1"/>
        <end position="15"/>
    </location>
</feature>
<feature type="region of interest" description="Disordered" evidence="8">
    <location>
        <begin position="1"/>
        <end position="43"/>
    </location>
</feature>
<dbReference type="SUPFAM" id="SSF46689">
    <property type="entry name" value="Homeodomain-like"/>
    <property type="match status" value="1"/>
</dbReference>
<keyword evidence="3 6" id="KW-0238">DNA-binding</keyword>
<dbReference type="KEGG" id="vde:111249113"/>
<dbReference type="GeneID" id="111249113"/>
<dbReference type="Gene3D" id="1.10.10.60">
    <property type="entry name" value="Homeodomain-like"/>
    <property type="match status" value="1"/>
</dbReference>
<feature type="domain" description="Homeobox" evidence="9">
    <location>
        <begin position="112"/>
        <end position="172"/>
    </location>
</feature>
<dbReference type="PANTHER" id="PTHR24329">
    <property type="entry name" value="HOMEOBOX PROTEIN ARISTALESS"/>
    <property type="match status" value="1"/>
</dbReference>